<dbReference type="FunFam" id="1.20.1720.10:FF:000009">
    <property type="entry name" value="MFS multidrug transporter"/>
    <property type="match status" value="1"/>
</dbReference>
<evidence type="ECO:0000256" key="1">
    <source>
        <dbReference type="ARBA" id="ARBA00004141"/>
    </source>
</evidence>
<feature type="transmembrane region" description="Helical" evidence="7">
    <location>
        <begin position="378"/>
        <end position="397"/>
    </location>
</feature>
<feature type="transmembrane region" description="Helical" evidence="7">
    <location>
        <begin position="111"/>
        <end position="130"/>
    </location>
</feature>
<accession>A0A8A5D8P6</accession>
<organism evidence="9">
    <name type="scientific">Scytalidium album</name>
    <dbReference type="NCBI Taxonomy" id="1525810"/>
    <lineage>
        <taxon>Eukaryota</taxon>
        <taxon>Fungi</taxon>
        <taxon>Dikarya</taxon>
        <taxon>Ascomycota</taxon>
        <taxon>Pezizomycotina</taxon>
        <taxon>Leotiomycetes</taxon>
        <taxon>Leotiomycetes incertae sedis</taxon>
        <taxon>Scytalidium</taxon>
    </lineage>
</organism>
<dbReference type="PROSITE" id="PS50850">
    <property type="entry name" value="MFS"/>
    <property type="match status" value="1"/>
</dbReference>
<dbReference type="PANTHER" id="PTHR23502">
    <property type="entry name" value="MAJOR FACILITATOR SUPERFAMILY"/>
    <property type="match status" value="1"/>
</dbReference>
<gene>
    <name evidence="9" type="primary">scyR5</name>
</gene>
<dbReference type="Gene3D" id="1.20.1250.20">
    <property type="entry name" value="MFS general substrate transporter like domains"/>
    <property type="match status" value="1"/>
</dbReference>
<dbReference type="Gene3D" id="1.20.1720.10">
    <property type="entry name" value="Multidrug resistance protein D"/>
    <property type="match status" value="1"/>
</dbReference>
<dbReference type="GO" id="GO:0005886">
    <property type="term" value="C:plasma membrane"/>
    <property type="evidence" value="ECO:0007669"/>
    <property type="project" value="TreeGrafter"/>
</dbReference>
<dbReference type="EMBL" id="MT724050">
    <property type="protein sequence ID" value="QTE76005.1"/>
    <property type="molecule type" value="Genomic_DNA"/>
</dbReference>
<dbReference type="PRINTS" id="PR01036">
    <property type="entry name" value="TCRTETB"/>
</dbReference>
<dbReference type="SUPFAM" id="SSF103473">
    <property type="entry name" value="MFS general substrate transporter"/>
    <property type="match status" value="1"/>
</dbReference>
<sequence>MAPSTTTIPGKTQPQNSNESTPLLAASREEPERYSIFSEAEKKFIIFTAALASTFSPFSSNIYYPAINSIADDLHVSIPMINITITAYMIFQGLAPTFMGNLSDTAGRRPVYVLCFTIYILANIGIALQHSFIGLLLLRCLQSTGSSATIALSNAVAADTVTSSERGMYLGLASLGSILGPALGPVLGGVLSQYLGWQSIFWFLAIAASLVFVPLVIFYPETCRAVVGDGSIPPPVWNRTIFSYLRGKTNNKLSGASAQYVLFEKRKITFPNPLTTLRLLFELPTSLVLLCNGVGYAAHFAVTSSMPSQFKEIYNLNDLQIGLTFIPISLGTILSAFANGYLVDWNFRRIAHQEGLPVLKGKKQDVSSFPIERARLQIALPMLFFAAALIVAYGWVLDMRFPILVPLALLFLIGSSITACYNVFNVLIVDLNYSTPATATAANNLVRCLLGAASTAVIAPLLESLGRGWTYTLVATVWLAITPAAFLVYSYGFGWRMRRDAKRAGSG</sequence>
<feature type="transmembrane region" description="Helical" evidence="7">
    <location>
        <begin position="445"/>
        <end position="462"/>
    </location>
</feature>
<dbReference type="PANTHER" id="PTHR23502:SF144">
    <property type="entry name" value="MAJOR FACILITATOR SUPERFAMILY (MFS) PROFILE DOMAIN-CONTAINING PROTEIN"/>
    <property type="match status" value="1"/>
</dbReference>
<feature type="transmembrane region" description="Helical" evidence="7">
    <location>
        <begin position="44"/>
        <end position="64"/>
    </location>
</feature>
<keyword evidence="5 7" id="KW-0472">Membrane</keyword>
<evidence type="ECO:0000256" key="4">
    <source>
        <dbReference type="ARBA" id="ARBA00022989"/>
    </source>
</evidence>
<proteinExistence type="predicted"/>
<feature type="transmembrane region" description="Helical" evidence="7">
    <location>
        <begin position="279"/>
        <end position="301"/>
    </location>
</feature>
<evidence type="ECO:0000256" key="2">
    <source>
        <dbReference type="ARBA" id="ARBA00022448"/>
    </source>
</evidence>
<keyword evidence="2" id="KW-0813">Transport</keyword>
<evidence type="ECO:0000256" key="5">
    <source>
        <dbReference type="ARBA" id="ARBA00023136"/>
    </source>
</evidence>
<dbReference type="AlphaFoldDB" id="A0A8A5D8P6"/>
<feature type="transmembrane region" description="Helical" evidence="7">
    <location>
        <begin position="321"/>
        <end position="343"/>
    </location>
</feature>
<dbReference type="GO" id="GO:0022857">
    <property type="term" value="F:transmembrane transporter activity"/>
    <property type="evidence" value="ECO:0007669"/>
    <property type="project" value="InterPro"/>
</dbReference>
<dbReference type="Pfam" id="PF07690">
    <property type="entry name" value="MFS_1"/>
    <property type="match status" value="1"/>
</dbReference>
<evidence type="ECO:0000256" key="7">
    <source>
        <dbReference type="SAM" id="Phobius"/>
    </source>
</evidence>
<dbReference type="InterPro" id="IPR036259">
    <property type="entry name" value="MFS_trans_sf"/>
</dbReference>
<keyword evidence="3 7" id="KW-0812">Transmembrane</keyword>
<feature type="compositionally biased region" description="Polar residues" evidence="6">
    <location>
        <begin position="1"/>
        <end position="21"/>
    </location>
</feature>
<feature type="region of interest" description="Disordered" evidence="6">
    <location>
        <begin position="1"/>
        <end position="25"/>
    </location>
</feature>
<evidence type="ECO:0000313" key="9">
    <source>
        <dbReference type="EMBL" id="QTE76005.1"/>
    </source>
</evidence>
<dbReference type="InterPro" id="IPR011701">
    <property type="entry name" value="MFS"/>
</dbReference>
<feature type="transmembrane region" description="Helical" evidence="7">
    <location>
        <begin position="468"/>
        <end position="493"/>
    </location>
</feature>
<dbReference type="InterPro" id="IPR020846">
    <property type="entry name" value="MFS_dom"/>
</dbReference>
<feature type="transmembrane region" description="Helical" evidence="7">
    <location>
        <begin position="403"/>
        <end position="424"/>
    </location>
</feature>
<feature type="domain" description="Major facilitator superfamily (MFS) profile" evidence="8">
    <location>
        <begin position="45"/>
        <end position="502"/>
    </location>
</feature>
<feature type="transmembrane region" description="Helical" evidence="7">
    <location>
        <begin position="169"/>
        <end position="188"/>
    </location>
</feature>
<protein>
    <submittedName>
        <fullName evidence="9">ScyR5</fullName>
    </submittedName>
</protein>
<evidence type="ECO:0000259" key="8">
    <source>
        <dbReference type="PROSITE" id="PS50850"/>
    </source>
</evidence>
<keyword evidence="4 7" id="KW-1133">Transmembrane helix</keyword>
<feature type="transmembrane region" description="Helical" evidence="7">
    <location>
        <begin position="76"/>
        <end position="99"/>
    </location>
</feature>
<evidence type="ECO:0000256" key="6">
    <source>
        <dbReference type="SAM" id="MobiDB-lite"/>
    </source>
</evidence>
<comment type="subcellular location">
    <subcellularLocation>
        <location evidence="1">Membrane</location>
        <topology evidence="1">Multi-pass membrane protein</topology>
    </subcellularLocation>
</comment>
<evidence type="ECO:0000256" key="3">
    <source>
        <dbReference type="ARBA" id="ARBA00022692"/>
    </source>
</evidence>
<name>A0A8A5D8P6_9PEZI</name>
<reference evidence="9" key="1">
    <citation type="journal article" date="2020" name="Chem. Sci.">
        <title>Uncovering biosynthetic relationships between antifungal nonadrides and octadrides.</title>
        <authorList>
            <person name="de Mattos-Shipley K.M.J."/>
            <person name="Spencer C."/>
            <person name="Greco C."/>
            <person name="Heard D.M."/>
            <person name="O'Flynn D.E."/>
            <person name="Dao T.T."/>
            <person name="Song Z."/>
            <person name="Mulholland N.P."/>
            <person name="Vincent J.L."/>
            <person name="Simpson T.J."/>
            <person name="Cox R.R."/>
            <person name="Bailey A.M."/>
            <person name="Willis C.L."/>
        </authorList>
    </citation>
    <scope>NUCLEOTIDE SEQUENCE</scope>
    <source>
        <strain evidence="9">UAMH 3620</strain>
    </source>
</reference>
<feature type="transmembrane region" description="Helical" evidence="7">
    <location>
        <begin position="200"/>
        <end position="219"/>
    </location>
</feature>